<evidence type="ECO:0000259" key="15">
    <source>
        <dbReference type="PROSITE" id="PS51278"/>
    </source>
</evidence>
<dbReference type="PROSITE" id="PS51278">
    <property type="entry name" value="GATASE_TYPE_2"/>
    <property type="match status" value="1"/>
</dbReference>
<comment type="caution">
    <text evidence="16">The sequence shown here is derived from an EMBL/GenBank/DDBJ whole genome shotgun (WGS) entry which is preliminary data.</text>
</comment>
<accession>A0ABS4GRN1</accession>
<dbReference type="InterPro" id="IPR050711">
    <property type="entry name" value="ET-N_metabolism_enzyme"/>
</dbReference>
<comment type="cofactor">
    <cofactor evidence="2">
        <name>[3Fe-4S] cluster</name>
        <dbReference type="ChEBI" id="CHEBI:21137"/>
    </cofactor>
</comment>
<dbReference type="Pfam" id="PF04898">
    <property type="entry name" value="Glu_syn_central"/>
    <property type="match status" value="1"/>
</dbReference>
<evidence type="ECO:0000256" key="11">
    <source>
        <dbReference type="ARBA" id="ARBA00023014"/>
    </source>
</evidence>
<keyword evidence="5" id="KW-0285">Flavoprotein</keyword>
<dbReference type="SUPFAM" id="SSF69336">
    <property type="entry name" value="Alpha subunit of glutamate synthase, C-terminal domain"/>
    <property type="match status" value="1"/>
</dbReference>
<comment type="similarity">
    <text evidence="3">Belongs to the glutamate synthase family.</text>
</comment>
<evidence type="ECO:0000256" key="6">
    <source>
        <dbReference type="ARBA" id="ARBA00022643"/>
    </source>
</evidence>
<dbReference type="NCBIfam" id="NF008730">
    <property type="entry name" value="PRK11750.1"/>
    <property type="match status" value="1"/>
</dbReference>
<dbReference type="CDD" id="cd00713">
    <property type="entry name" value="GltS"/>
    <property type="match status" value="1"/>
</dbReference>
<keyword evidence="11" id="KW-0411">Iron-sulfur</keyword>
<evidence type="ECO:0000256" key="10">
    <source>
        <dbReference type="ARBA" id="ARBA00023004"/>
    </source>
</evidence>
<evidence type="ECO:0000256" key="14">
    <source>
        <dbReference type="ARBA" id="ARBA00029440"/>
    </source>
</evidence>
<evidence type="ECO:0000256" key="7">
    <source>
        <dbReference type="ARBA" id="ARBA00022723"/>
    </source>
</evidence>
<keyword evidence="17" id="KW-1185">Reference proteome</keyword>
<dbReference type="Proteomes" id="UP001519343">
    <property type="component" value="Unassembled WGS sequence"/>
</dbReference>
<reference evidence="16 17" key="1">
    <citation type="submission" date="2021-03" db="EMBL/GenBank/DDBJ databases">
        <title>Genomic Encyclopedia of Type Strains, Phase IV (KMG-IV): sequencing the most valuable type-strain genomes for metagenomic binning, comparative biology and taxonomic classification.</title>
        <authorList>
            <person name="Goeker M."/>
        </authorList>
    </citation>
    <scope>NUCLEOTIDE SEQUENCE [LARGE SCALE GENOMIC DNA]</scope>
    <source>
        <strain evidence="16 17">DSM 24738</strain>
    </source>
</reference>
<dbReference type="InterPro" id="IPR002932">
    <property type="entry name" value="Glu_synthdom"/>
</dbReference>
<dbReference type="PANTHER" id="PTHR11938:SF133">
    <property type="entry name" value="GLUTAMATE SYNTHASE (NADH)"/>
    <property type="match status" value="1"/>
</dbReference>
<evidence type="ECO:0000313" key="16">
    <source>
        <dbReference type="EMBL" id="MBP1932787.1"/>
    </source>
</evidence>
<dbReference type="InterPro" id="IPR029055">
    <property type="entry name" value="Ntn_hydrolases_N"/>
</dbReference>
<evidence type="ECO:0000256" key="2">
    <source>
        <dbReference type="ARBA" id="ARBA00001927"/>
    </source>
</evidence>
<dbReference type="RefSeq" id="WP_209810827.1">
    <property type="nucleotide sequence ID" value="NZ_JAGGKT010000008.1"/>
</dbReference>
<evidence type="ECO:0000256" key="12">
    <source>
        <dbReference type="ARBA" id="ARBA00023164"/>
    </source>
</evidence>
<proteinExistence type="inferred from homology"/>
<dbReference type="PANTHER" id="PTHR11938">
    <property type="entry name" value="FAD NADPH DEHYDROGENASE/OXIDOREDUCTASE"/>
    <property type="match status" value="1"/>
</dbReference>
<dbReference type="SUPFAM" id="SSF51395">
    <property type="entry name" value="FMN-linked oxidoreductases"/>
    <property type="match status" value="1"/>
</dbReference>
<dbReference type="Gene3D" id="2.160.20.60">
    <property type="entry name" value="Glutamate synthase, alpha subunit, C-terminal domain"/>
    <property type="match status" value="1"/>
</dbReference>
<dbReference type="Pfam" id="PF01645">
    <property type="entry name" value="Glu_synthase"/>
    <property type="match status" value="1"/>
</dbReference>
<dbReference type="Pfam" id="PF01493">
    <property type="entry name" value="GXGXG"/>
    <property type="match status" value="1"/>
</dbReference>
<evidence type="ECO:0000313" key="17">
    <source>
        <dbReference type="Proteomes" id="UP001519343"/>
    </source>
</evidence>
<evidence type="ECO:0000256" key="3">
    <source>
        <dbReference type="ARBA" id="ARBA00009716"/>
    </source>
</evidence>
<dbReference type="InterPro" id="IPR006982">
    <property type="entry name" value="Glu_synth_centr_N"/>
</dbReference>
<evidence type="ECO:0000256" key="4">
    <source>
        <dbReference type="ARBA" id="ARBA00022605"/>
    </source>
</evidence>
<sequence length="1506" mass="166417">MLHNKLPMKQGLYDPSFEHDACGIGFIANLKEGASHLPVKQGISMLCRLEHRGAQAGDSGSGDGAGILTQIPHSFFQNDCSQFSIKEPGSYGVGMVFLPHDEEIRARCEEVLNRVIEEEGQELLGWRTVPVNDSCLGKAAKTSQPFIRQVFIGRGKEHRDEELFERKLYIIRKRSKKEIHDRGVAKDGTFYVASLSARTIVYKGMLTPDQLEKYYLDLQNEAYQSSFSLVHSRYSTNTFPSWERAHPNRMLIHNGEINTVNGNINWIRARENRMESSLFGEKLKDIMPIIDEDGSDSSSFDNCLEFLTRSGRSLPHAAMMMVPEPWEKNDSMDDSLKAFYEFHSHLMEPWDGPAAFAFTDGLQIGAMQDRNGLRPARYYVTVDGTIIFASEVGVIDIEPDQILEKGRLSPGKMLLVDLKEGRIIPDEEVKTTISQAYPYRQWLDEKCTQIHQLEAPIGEQKNKDFPLFRYQQAFGYTVEELKKVLGVIGDEGKEPINSMGHDSPLAVLSNRSQLLYNYFKQLFAQVTNPPIDAIREKYVTSSLTFLGAEGNLLNVKEDSCRRIKLETPIIVNQELAKIRGNNDSAFKTMTFPITFAAEGGEDALEKALDQLFGKVDEAIEQGVSLIILSDQGLSRHVAAIPALLAVSGLHHHLVRQGTRTKVSLIVETGEARDVHQLSMLVGYGADAINPYLAQVTLQEMAEKGELGEGMDAFQAVQNYVKAMTSGMIKILSKMGISTIQSYRGAQIFEAIGIDQTVINRYFTGTTSAIGGIKLHTIAEETLMRHRLAFAEQEVPLEAGSEFQYRKNGEIHALNPEIIRMLKVACQTNDYDLYKKYAEKANEDQLIFIRDLFTFENSPSNPSIPIEEVESVESIVRRFKTGAMSYGSLSQEAHETLAIAMNRLGGKSNSGEGGEHPDRYLSDANGDSRCSKIKQVASGRFGVTSHYLVNAEEIQIKIAQGAKPGEGGQLPGHKVYPWIAEVRGSTPGVGLISPPPHHDIYSIEDLAQLIHDLKNANPKARISVKLVAKAGVGTIAAGVAKGLADVILISGYDGGTGAAPRSSIKHAGIPWEIGLSETHQTLVLNGLRDRVVLEADGKMMTGRDIVMATLLGAEEYGFATTALVVLGCVLVRQCHLNTCPVGIATQDPELRKKFLGKPEHVEAFMRFIAQDVREIMAQLGFRTVIEMVGRTDLLIQSDKAKSHWKAKDLDLSKVLYQPSASPKTGLYHQKKQEHGLENSLDYKSILEVCRPALERQQKVRASFPIENINRTVGTLLGSEISRKYGAKGLVEDTIQLQFTGSAGQSFGSFLPKGVTVTLEGDANDYIGKGLSGGKIIVTPSTKSIFKPEENTIIGNVAFYGATSGEAYIRGLAGERFGVRNSGVQAVVEGIGDHGCEYMTGGCVVVLGPVGKNFAAGMSGGIAYVFAEDLEEFRQQCNLGLIDLDPLEEDEDKAKLRKLIQNHYDYTGSTRAASMLHHWKENLSKWVKVIPKEYKRILQLNLVDTLTK</sequence>
<keyword evidence="10" id="KW-0408">Iron</keyword>
<dbReference type="EMBL" id="JAGGKT010000008">
    <property type="protein sequence ID" value="MBP1932787.1"/>
    <property type="molecule type" value="Genomic_DNA"/>
</dbReference>
<dbReference type="SUPFAM" id="SSF56235">
    <property type="entry name" value="N-terminal nucleophile aminohydrolases (Ntn hydrolases)"/>
    <property type="match status" value="1"/>
</dbReference>
<comment type="cofactor">
    <cofactor evidence="1">
        <name>FMN</name>
        <dbReference type="ChEBI" id="CHEBI:58210"/>
    </cofactor>
</comment>
<evidence type="ECO:0000256" key="9">
    <source>
        <dbReference type="ARBA" id="ARBA00023002"/>
    </source>
</evidence>
<dbReference type="InterPro" id="IPR002489">
    <property type="entry name" value="Glu_synth_asu_C"/>
</dbReference>
<comment type="pathway">
    <text evidence="14">Amino-acid biosynthesis.</text>
</comment>
<evidence type="ECO:0000256" key="1">
    <source>
        <dbReference type="ARBA" id="ARBA00001917"/>
    </source>
</evidence>
<gene>
    <name evidence="16" type="ORF">J2Z37_002798</name>
</gene>
<name>A0ABS4GRN1_9BACL</name>
<feature type="domain" description="Glutamine amidotransferase type-2" evidence="15">
    <location>
        <begin position="22"/>
        <end position="419"/>
    </location>
</feature>
<dbReference type="Gene3D" id="3.20.20.70">
    <property type="entry name" value="Aldolase class I"/>
    <property type="match status" value="2"/>
</dbReference>
<keyword evidence="12" id="KW-0314">Glutamate biosynthesis</keyword>
<keyword evidence="9" id="KW-0560">Oxidoreductase</keyword>
<keyword evidence="7" id="KW-0479">Metal-binding</keyword>
<dbReference type="InterPro" id="IPR017932">
    <property type="entry name" value="GATase_2_dom"/>
</dbReference>
<dbReference type="CDD" id="cd00982">
    <property type="entry name" value="gltB_C"/>
    <property type="match status" value="1"/>
</dbReference>
<evidence type="ECO:0000256" key="13">
    <source>
        <dbReference type="ARBA" id="ARBA00023291"/>
    </source>
</evidence>
<evidence type="ECO:0000256" key="8">
    <source>
        <dbReference type="ARBA" id="ARBA00022962"/>
    </source>
</evidence>
<protein>
    <submittedName>
        <fullName evidence="16">Glutamate synthase domain-containing protein 2/glutamate synthase domain-containing protein 1/glutamate synthase domain-containing protein 3</fullName>
    </submittedName>
</protein>
<dbReference type="Gene3D" id="3.60.20.10">
    <property type="entry name" value="Glutamine Phosphoribosylpyrophosphate, subunit 1, domain 1"/>
    <property type="match status" value="1"/>
</dbReference>
<organism evidence="16 17">
    <name type="scientific">Ammoniphilus resinae</name>
    <dbReference type="NCBI Taxonomy" id="861532"/>
    <lineage>
        <taxon>Bacteria</taxon>
        <taxon>Bacillati</taxon>
        <taxon>Bacillota</taxon>
        <taxon>Bacilli</taxon>
        <taxon>Bacillales</taxon>
        <taxon>Paenibacillaceae</taxon>
        <taxon>Aneurinibacillus group</taxon>
        <taxon>Ammoniphilus</taxon>
    </lineage>
</organism>
<dbReference type="InterPro" id="IPR013785">
    <property type="entry name" value="Aldolase_TIM"/>
</dbReference>
<dbReference type="Pfam" id="PF00310">
    <property type="entry name" value="GATase_2"/>
    <property type="match status" value="1"/>
</dbReference>
<keyword evidence="6" id="KW-0288">FMN</keyword>
<dbReference type="InterPro" id="IPR036485">
    <property type="entry name" value="Glu_synth_asu_C_sf"/>
</dbReference>
<keyword evidence="8" id="KW-0315">Glutamine amidotransferase</keyword>
<keyword evidence="13" id="KW-0003">3Fe-4S</keyword>
<keyword evidence="4" id="KW-0028">Amino-acid biosynthesis</keyword>
<dbReference type="CDD" id="cd02808">
    <property type="entry name" value="GltS_FMN"/>
    <property type="match status" value="1"/>
</dbReference>
<evidence type="ECO:0000256" key="5">
    <source>
        <dbReference type="ARBA" id="ARBA00022630"/>
    </source>
</evidence>